<sequence length="437" mass="46426">MILQFLFAVSTVGAAVAQSACPSCNACVDDGCFQQLAGISNFPVQATVDDCRSFLWITVTVADTTVTITTVLTTITASTTQTSSSTSPTNVPAYANSCTAASAYSSACGCIGVKASSTSYIHIPEVTVIQRVLGTEYALQLTSDLANGIYNGSYLYPSSDGYSNLLLFTSDPSQAGKFYANSSGNFTDANGAPFAYEPDSTGNFFSLLPSDGYSSQSTANCWIDSNSTFQCAGLGGRYIGIDSATMQLKSFDAVKDIYLSNATGPILLKAVTHPASGGNGTPAAVARTFIFRNDPTSTYLIDQFDEVDRNSDTGATVRIKSFAYVSDMNLAARYLVDPLNGNVRSLNNEPFVYESSTAAAKHIWSGFPDPAQSIIVTCTMGLSDLIFSCRDEGYGRLALQRTSLPNYQQQILFYADSVTLPSNSLIGPPLYMVGLPQ</sequence>
<dbReference type="AlphaFoldDB" id="S8CD05"/>
<reference evidence="3" key="2">
    <citation type="submission" date="2013-04" db="EMBL/GenBank/DDBJ databases">
        <title>Genomic mechanisms accounting for the adaptation to parasitism in nematode-trapping fungi.</title>
        <authorList>
            <person name="Ahren D.G."/>
        </authorList>
    </citation>
    <scope>NUCLEOTIDE SEQUENCE [LARGE SCALE GENOMIC DNA]</scope>
    <source>
        <strain evidence="3">CBS 200.50</strain>
    </source>
</reference>
<evidence type="ECO:0000256" key="1">
    <source>
        <dbReference type="SAM" id="SignalP"/>
    </source>
</evidence>
<reference evidence="2 3" key="1">
    <citation type="journal article" date="2013" name="PLoS Genet.">
        <title>Genomic mechanisms accounting for the adaptation to parasitism in nematode-trapping fungi.</title>
        <authorList>
            <person name="Meerupati T."/>
            <person name="Andersson K.M."/>
            <person name="Friman E."/>
            <person name="Kumar D."/>
            <person name="Tunlid A."/>
            <person name="Ahren D."/>
        </authorList>
    </citation>
    <scope>NUCLEOTIDE SEQUENCE [LARGE SCALE GENOMIC DNA]</scope>
    <source>
        <strain evidence="2 3">CBS 200.50</strain>
    </source>
</reference>
<evidence type="ECO:0000313" key="3">
    <source>
        <dbReference type="Proteomes" id="UP000015100"/>
    </source>
</evidence>
<comment type="caution">
    <text evidence="2">The sequence shown here is derived from an EMBL/GenBank/DDBJ whole genome shotgun (WGS) entry which is preliminary data.</text>
</comment>
<dbReference type="EMBL" id="AQGS01000013">
    <property type="protein sequence ID" value="EPS45537.1"/>
    <property type="molecule type" value="Genomic_DNA"/>
</dbReference>
<keyword evidence="3" id="KW-1185">Reference proteome</keyword>
<keyword evidence="1" id="KW-0732">Signal</keyword>
<organism evidence="2 3">
    <name type="scientific">Dactylellina haptotyla (strain CBS 200.50)</name>
    <name type="common">Nematode-trapping fungus</name>
    <name type="synonym">Monacrosporium haptotylum</name>
    <dbReference type="NCBI Taxonomy" id="1284197"/>
    <lineage>
        <taxon>Eukaryota</taxon>
        <taxon>Fungi</taxon>
        <taxon>Dikarya</taxon>
        <taxon>Ascomycota</taxon>
        <taxon>Pezizomycotina</taxon>
        <taxon>Orbiliomycetes</taxon>
        <taxon>Orbiliales</taxon>
        <taxon>Orbiliaceae</taxon>
        <taxon>Dactylellina</taxon>
    </lineage>
</organism>
<dbReference type="HOGENOM" id="CLU_517741_0_0_1"/>
<proteinExistence type="predicted"/>
<feature type="signal peptide" evidence="1">
    <location>
        <begin position="1"/>
        <end position="17"/>
    </location>
</feature>
<name>S8CD05_DACHA</name>
<evidence type="ECO:0008006" key="4">
    <source>
        <dbReference type="Google" id="ProtNLM"/>
    </source>
</evidence>
<feature type="chain" id="PRO_5004561821" description="Phytase-like domain-containing protein" evidence="1">
    <location>
        <begin position="18"/>
        <end position="437"/>
    </location>
</feature>
<dbReference type="STRING" id="1284197.S8CD05"/>
<evidence type="ECO:0000313" key="2">
    <source>
        <dbReference type="EMBL" id="EPS45537.1"/>
    </source>
</evidence>
<dbReference type="Proteomes" id="UP000015100">
    <property type="component" value="Unassembled WGS sequence"/>
</dbReference>
<protein>
    <recommendedName>
        <fullName evidence="4">Phytase-like domain-containing protein</fullName>
    </recommendedName>
</protein>
<gene>
    <name evidence="2" type="ORF">H072_465</name>
</gene>
<accession>S8CD05</accession>
<dbReference type="eggNOG" id="ENOG502SXZD">
    <property type="taxonomic scope" value="Eukaryota"/>
</dbReference>